<dbReference type="Ensembl" id="ENSSPUT00000002434.1">
    <property type="protein sequence ID" value="ENSSPUP00000002295.1"/>
    <property type="gene ID" value="ENSSPUG00000001789.1"/>
</dbReference>
<evidence type="ECO:0000256" key="1">
    <source>
        <dbReference type="ARBA" id="ARBA00023319"/>
    </source>
</evidence>
<organism evidence="5 6">
    <name type="scientific">Sphenodon punctatus</name>
    <name type="common">Tuatara</name>
    <name type="synonym">Hatteria punctata</name>
    <dbReference type="NCBI Taxonomy" id="8508"/>
    <lineage>
        <taxon>Eukaryota</taxon>
        <taxon>Metazoa</taxon>
        <taxon>Chordata</taxon>
        <taxon>Craniata</taxon>
        <taxon>Vertebrata</taxon>
        <taxon>Euteleostomi</taxon>
        <taxon>Lepidosauria</taxon>
        <taxon>Sphenodontia</taxon>
        <taxon>Sphenodontidae</taxon>
        <taxon>Sphenodon</taxon>
    </lineage>
</organism>
<feature type="domain" description="Ig-like" evidence="4">
    <location>
        <begin position="297"/>
        <end position="399"/>
    </location>
</feature>
<sequence length="442" mass="49540">MNLKTFLLAACCVLSPGILRHLDGIVTASSASTEWRQISCEFEMSEITPLSSEKQYIRQHARLLLRGTGSKEANPPNAPPDKTVTFILQDPSVNLLQHVDEATEELECTISPYFTDNTQIVWPGLQLRAAQLDAWYTGTIRHVANRFALTVFFVQPSSTHRETGNLRDLGQGSSESLLLSGVFLVRSGPFLVQSGLNKDVVLNCAFSVNHWTDVTIKWVLQQKGGHKKLIYAYGSPASHTEPNEKRAEMFLLEIPKGNASLLLRNVTMRDEGTYSCLVLAASLLGEQNVRLEIAEKPSVMLNTDTLSLVEGEEHKLICEVGRFYPLDAHAQWLQEPKKQGLVPDMVNHVLTSSHRQNSDGTYSFSSYFLLKASLKHDGQRFTCRVDHRSLKYPIRKSVMVKVTESTSDTWIIIVLVLVLAGLLFVMLTYLHKVMNTNKPKPY</sequence>
<dbReference type="InterPro" id="IPR050380">
    <property type="entry name" value="Immune_Resp_Modulators"/>
</dbReference>
<dbReference type="GeneTree" id="ENSGT00940000165285"/>
<dbReference type="OMA" id="NRWFTCT"/>
<evidence type="ECO:0000259" key="4">
    <source>
        <dbReference type="PROSITE" id="PS50835"/>
    </source>
</evidence>
<dbReference type="InterPro" id="IPR007110">
    <property type="entry name" value="Ig-like_dom"/>
</dbReference>
<dbReference type="InterPro" id="IPR003597">
    <property type="entry name" value="Ig_C1-set"/>
</dbReference>
<feature type="domain" description="Ig-like" evidence="4">
    <location>
        <begin position="197"/>
        <end position="292"/>
    </location>
</feature>
<dbReference type="Pfam" id="PF07654">
    <property type="entry name" value="C1-set"/>
    <property type="match status" value="1"/>
</dbReference>
<evidence type="ECO:0000313" key="5">
    <source>
        <dbReference type="Ensembl" id="ENSSPUP00000002295.1"/>
    </source>
</evidence>
<dbReference type="InterPro" id="IPR003599">
    <property type="entry name" value="Ig_sub"/>
</dbReference>
<protein>
    <recommendedName>
        <fullName evidence="4">Ig-like domain-containing protein</fullName>
    </recommendedName>
</protein>
<dbReference type="InterPro" id="IPR013106">
    <property type="entry name" value="Ig_V-set"/>
</dbReference>
<feature type="signal peptide" evidence="3">
    <location>
        <begin position="1"/>
        <end position="20"/>
    </location>
</feature>
<dbReference type="SMART" id="SM00406">
    <property type="entry name" value="IGv"/>
    <property type="match status" value="1"/>
</dbReference>
<keyword evidence="2" id="KW-0472">Membrane</keyword>
<dbReference type="Pfam" id="PF07686">
    <property type="entry name" value="V-set"/>
    <property type="match status" value="1"/>
</dbReference>
<evidence type="ECO:0000256" key="3">
    <source>
        <dbReference type="SAM" id="SignalP"/>
    </source>
</evidence>
<dbReference type="InterPro" id="IPR003006">
    <property type="entry name" value="Ig/MHC_CS"/>
</dbReference>
<reference evidence="5" key="1">
    <citation type="submission" date="2025-08" db="UniProtKB">
        <authorList>
            <consortium name="Ensembl"/>
        </authorList>
    </citation>
    <scope>IDENTIFICATION</scope>
</reference>
<dbReference type="PANTHER" id="PTHR23411">
    <property type="entry name" value="TAPASIN"/>
    <property type="match status" value="1"/>
</dbReference>
<dbReference type="PROSITE" id="PS50835">
    <property type="entry name" value="IG_LIKE"/>
    <property type="match status" value="2"/>
</dbReference>
<dbReference type="Proteomes" id="UP000694392">
    <property type="component" value="Unplaced"/>
</dbReference>
<dbReference type="SUPFAM" id="SSF48726">
    <property type="entry name" value="Immunoglobulin"/>
    <property type="match status" value="2"/>
</dbReference>
<dbReference type="InterPro" id="IPR013783">
    <property type="entry name" value="Ig-like_fold"/>
</dbReference>
<keyword evidence="2" id="KW-0812">Transmembrane</keyword>
<evidence type="ECO:0000256" key="2">
    <source>
        <dbReference type="SAM" id="Phobius"/>
    </source>
</evidence>
<dbReference type="SMART" id="SM00409">
    <property type="entry name" value="IG"/>
    <property type="match status" value="2"/>
</dbReference>
<accession>A0A8D0L296</accession>
<reference evidence="5" key="2">
    <citation type="submission" date="2025-09" db="UniProtKB">
        <authorList>
            <consortium name="Ensembl"/>
        </authorList>
    </citation>
    <scope>IDENTIFICATION</scope>
</reference>
<feature type="chain" id="PRO_5034860987" description="Ig-like domain-containing protein" evidence="3">
    <location>
        <begin position="21"/>
        <end position="442"/>
    </location>
</feature>
<keyword evidence="2" id="KW-1133">Transmembrane helix</keyword>
<keyword evidence="1" id="KW-0393">Immunoglobulin domain</keyword>
<dbReference type="InterPro" id="IPR036179">
    <property type="entry name" value="Ig-like_dom_sf"/>
</dbReference>
<name>A0A8D0L296_SPHPU</name>
<evidence type="ECO:0000313" key="6">
    <source>
        <dbReference type="Proteomes" id="UP000694392"/>
    </source>
</evidence>
<keyword evidence="3" id="KW-0732">Signal</keyword>
<keyword evidence="6" id="KW-1185">Reference proteome</keyword>
<feature type="transmembrane region" description="Helical" evidence="2">
    <location>
        <begin position="410"/>
        <end position="430"/>
    </location>
</feature>
<dbReference type="Gene3D" id="2.60.40.10">
    <property type="entry name" value="Immunoglobulins"/>
    <property type="match status" value="3"/>
</dbReference>
<dbReference type="PROSITE" id="PS00290">
    <property type="entry name" value="IG_MHC"/>
    <property type="match status" value="1"/>
</dbReference>
<dbReference type="AlphaFoldDB" id="A0A8D0L296"/>
<proteinExistence type="predicted"/>
<dbReference type="SMART" id="SM00407">
    <property type="entry name" value="IGc1"/>
    <property type="match status" value="1"/>
</dbReference>